<dbReference type="EMBL" id="SSWX01000015">
    <property type="protein sequence ID" value="THJ32473.1"/>
    <property type="molecule type" value="Genomic_DNA"/>
</dbReference>
<feature type="coiled-coil region" evidence="1">
    <location>
        <begin position="8"/>
        <end position="63"/>
    </location>
</feature>
<organism evidence="2 3">
    <name type="scientific">Lampropedia aestuarii</name>
    <dbReference type="NCBI Taxonomy" id="2562762"/>
    <lineage>
        <taxon>Bacteria</taxon>
        <taxon>Pseudomonadati</taxon>
        <taxon>Pseudomonadota</taxon>
        <taxon>Betaproteobacteria</taxon>
        <taxon>Burkholderiales</taxon>
        <taxon>Comamonadaceae</taxon>
        <taxon>Lampropedia</taxon>
    </lineage>
</organism>
<comment type="caution">
    <text evidence="2">The sequence shown here is derived from an EMBL/GenBank/DDBJ whole genome shotgun (WGS) entry which is preliminary data.</text>
</comment>
<evidence type="ECO:0000313" key="3">
    <source>
        <dbReference type="Proteomes" id="UP000306236"/>
    </source>
</evidence>
<dbReference type="OrthoDB" id="8688831at2"/>
<protein>
    <submittedName>
        <fullName evidence="2">DUF904 domain-containing protein</fullName>
    </submittedName>
</protein>
<name>A0A4S5BN27_9BURK</name>
<evidence type="ECO:0000313" key="2">
    <source>
        <dbReference type="EMBL" id="THJ32473.1"/>
    </source>
</evidence>
<sequence>MQTPNTLTDQLSIQIDQLLQRLAAAEEGCAQLHQLNQALAQERDGLVQRLNEARERVDALLTRLPELHNVLEGK</sequence>
<keyword evidence="3" id="KW-1185">Reference proteome</keyword>
<dbReference type="Proteomes" id="UP000306236">
    <property type="component" value="Unassembled WGS sequence"/>
</dbReference>
<accession>A0A4S5BN27</accession>
<reference evidence="2 3" key="1">
    <citation type="submission" date="2019-04" db="EMBL/GenBank/DDBJ databases">
        <title>Lampropedia sp YIM MLB12 draf genome.</title>
        <authorList>
            <person name="Wang Y.-X."/>
        </authorList>
    </citation>
    <scope>NUCLEOTIDE SEQUENCE [LARGE SCALE GENOMIC DNA]</scope>
    <source>
        <strain evidence="2 3">YIM MLB12</strain>
    </source>
</reference>
<dbReference type="AlphaFoldDB" id="A0A4S5BN27"/>
<evidence type="ECO:0000256" key="1">
    <source>
        <dbReference type="SAM" id="Coils"/>
    </source>
</evidence>
<proteinExistence type="predicted"/>
<gene>
    <name evidence="2" type="ORF">E8K88_12140</name>
</gene>
<dbReference type="SUPFAM" id="SSF90257">
    <property type="entry name" value="Myosin rod fragments"/>
    <property type="match status" value="1"/>
</dbReference>
<keyword evidence="1" id="KW-0175">Coiled coil</keyword>